<name>A0ABS5ZWE1_9PROT</name>
<dbReference type="CDD" id="cd02440">
    <property type="entry name" value="AdoMet_MTases"/>
    <property type="match status" value="1"/>
</dbReference>
<sequence length="189" mass="20539">MSEDALERQARWNNCYARSNTPAAAPLPLLKAQAALLPTQGTALDLACGRGANALFLARQGLETWAWDYADSAIAAVQQAAAGLPLHAQCRDVLAQPPEPDSFDVIVVAHFLHRPLFPILAQALKANGLLFYETWAGPYAGRGPQNPDFRLRPDELNHAFPALQLLVLAEDQDRSSAIWRAPARPVTLA</sequence>
<dbReference type="EMBL" id="JAAOMP010000036">
    <property type="protein sequence ID" value="MBU2759351.1"/>
    <property type="molecule type" value="Genomic_DNA"/>
</dbReference>
<keyword evidence="3" id="KW-1185">Reference proteome</keyword>
<accession>A0ABS5ZWE1</accession>
<protein>
    <submittedName>
        <fullName evidence="2">Class I SAM-dependent methyltransferase</fullName>
    </submittedName>
</protein>
<dbReference type="GO" id="GO:0008168">
    <property type="term" value="F:methyltransferase activity"/>
    <property type="evidence" value="ECO:0007669"/>
    <property type="project" value="UniProtKB-KW"/>
</dbReference>
<dbReference type="Pfam" id="PF13649">
    <property type="entry name" value="Methyltransf_25"/>
    <property type="match status" value="1"/>
</dbReference>
<dbReference type="SUPFAM" id="SSF53335">
    <property type="entry name" value="S-adenosyl-L-methionine-dependent methyltransferases"/>
    <property type="match status" value="1"/>
</dbReference>
<evidence type="ECO:0000313" key="3">
    <source>
        <dbReference type="Proteomes" id="UP000755654"/>
    </source>
</evidence>
<dbReference type="Gene3D" id="3.40.50.150">
    <property type="entry name" value="Vaccinia Virus protein VP39"/>
    <property type="match status" value="1"/>
</dbReference>
<organism evidence="2 3">
    <name type="scientific">Acidithiobacillus sulfurivorans</name>
    <dbReference type="NCBI Taxonomy" id="1958756"/>
    <lineage>
        <taxon>Bacteria</taxon>
        <taxon>Pseudomonadati</taxon>
        <taxon>Pseudomonadota</taxon>
        <taxon>Acidithiobacillia</taxon>
        <taxon>Acidithiobacillales</taxon>
        <taxon>Acidithiobacillaceae</taxon>
        <taxon>Acidithiobacillus</taxon>
    </lineage>
</organism>
<dbReference type="InterPro" id="IPR041698">
    <property type="entry name" value="Methyltransf_25"/>
</dbReference>
<dbReference type="InterPro" id="IPR029063">
    <property type="entry name" value="SAM-dependent_MTases_sf"/>
</dbReference>
<keyword evidence="2" id="KW-0489">Methyltransferase</keyword>
<feature type="domain" description="Methyltransferase" evidence="1">
    <location>
        <begin position="44"/>
        <end position="114"/>
    </location>
</feature>
<proteinExistence type="predicted"/>
<reference evidence="2 3" key="1">
    <citation type="journal article" date="2021" name="ISME J.">
        <title>Genomic evolution of the class Acidithiobacillia: deep-branching Proteobacteria living in extreme acidic conditions.</title>
        <authorList>
            <person name="Moya-Beltran A."/>
            <person name="Beard S."/>
            <person name="Rojas-Villalobos C."/>
            <person name="Issotta F."/>
            <person name="Gallardo Y."/>
            <person name="Ulloa R."/>
            <person name="Giaveno A."/>
            <person name="Degli Esposti M."/>
            <person name="Johnson D.B."/>
            <person name="Quatrini R."/>
        </authorList>
    </citation>
    <scope>NUCLEOTIDE SEQUENCE [LARGE SCALE GENOMIC DNA]</scope>
    <source>
        <strain evidence="2 3">RW2</strain>
    </source>
</reference>
<keyword evidence="2" id="KW-0808">Transferase</keyword>
<gene>
    <name evidence="2" type="ORF">HAP95_04070</name>
</gene>
<dbReference type="Proteomes" id="UP000755654">
    <property type="component" value="Unassembled WGS sequence"/>
</dbReference>
<evidence type="ECO:0000313" key="2">
    <source>
        <dbReference type="EMBL" id="MBU2759351.1"/>
    </source>
</evidence>
<dbReference type="RefSeq" id="WP_215883072.1">
    <property type="nucleotide sequence ID" value="NZ_JAAOMP010000036.1"/>
</dbReference>
<evidence type="ECO:0000259" key="1">
    <source>
        <dbReference type="Pfam" id="PF13649"/>
    </source>
</evidence>
<comment type="caution">
    <text evidence="2">The sequence shown here is derived from an EMBL/GenBank/DDBJ whole genome shotgun (WGS) entry which is preliminary data.</text>
</comment>
<dbReference type="GO" id="GO:0032259">
    <property type="term" value="P:methylation"/>
    <property type="evidence" value="ECO:0007669"/>
    <property type="project" value="UniProtKB-KW"/>
</dbReference>